<dbReference type="InterPro" id="IPR036638">
    <property type="entry name" value="HLH_DNA-bd_sf"/>
</dbReference>
<name>A0AAN8WXD9_HALRR</name>
<feature type="region of interest" description="Disordered" evidence="1">
    <location>
        <begin position="260"/>
        <end position="327"/>
    </location>
</feature>
<accession>A0AAN8WXD9</accession>
<dbReference type="EMBL" id="JAXCGZ010017388">
    <property type="protein sequence ID" value="KAK7068179.1"/>
    <property type="molecule type" value="Genomic_DNA"/>
</dbReference>
<gene>
    <name evidence="2" type="ORF">SK128_004128</name>
</gene>
<reference evidence="2 3" key="1">
    <citation type="submission" date="2023-11" db="EMBL/GenBank/DDBJ databases">
        <title>Halocaridina rubra genome assembly.</title>
        <authorList>
            <person name="Smith C."/>
        </authorList>
    </citation>
    <scope>NUCLEOTIDE SEQUENCE [LARGE SCALE GENOMIC DNA]</scope>
    <source>
        <strain evidence="2">EP-1</strain>
        <tissue evidence="2">Whole</tissue>
    </source>
</reference>
<evidence type="ECO:0000313" key="2">
    <source>
        <dbReference type="EMBL" id="KAK7068179.1"/>
    </source>
</evidence>
<organism evidence="2 3">
    <name type="scientific">Halocaridina rubra</name>
    <name type="common">Hawaiian red shrimp</name>
    <dbReference type="NCBI Taxonomy" id="373956"/>
    <lineage>
        <taxon>Eukaryota</taxon>
        <taxon>Metazoa</taxon>
        <taxon>Ecdysozoa</taxon>
        <taxon>Arthropoda</taxon>
        <taxon>Crustacea</taxon>
        <taxon>Multicrustacea</taxon>
        <taxon>Malacostraca</taxon>
        <taxon>Eumalacostraca</taxon>
        <taxon>Eucarida</taxon>
        <taxon>Decapoda</taxon>
        <taxon>Pleocyemata</taxon>
        <taxon>Caridea</taxon>
        <taxon>Atyoidea</taxon>
        <taxon>Atyidae</taxon>
        <taxon>Halocaridina</taxon>
    </lineage>
</organism>
<proteinExistence type="predicted"/>
<evidence type="ECO:0008006" key="4">
    <source>
        <dbReference type="Google" id="ProtNLM"/>
    </source>
</evidence>
<evidence type="ECO:0000256" key="1">
    <source>
        <dbReference type="SAM" id="MobiDB-lite"/>
    </source>
</evidence>
<dbReference type="AlphaFoldDB" id="A0AAN8WXD9"/>
<keyword evidence="3" id="KW-1185">Reference proteome</keyword>
<sequence length="327" mass="35059">MESLLTSFFFCHGLKYKIMSRCSISLDVVNTEEVNDPCPVLTSKNFRKYSRLYRPGGLRREYKKLRSLLPGATRSRQLRKKVGVVEAAYQYICELQTALLDKFSTKGVPDDLAGVVRGKVATASDIQALALHLINNSAASNNNFLRSPYPGSPSVIPARLLSSSSYDMEDSTVASTSTLEEPLPASDINGSSLCSNRLGGVLCESHIAEIDAESASSSRRLESLPEDASASKTSKGDRAQYQTTPALILTSEISNNISSDRFSQSQTNTLSPLSSHNSAPLSSFQSSCSSASSLHSSSSSPSSSSSSSFSPSSHTQPSLSTITMLVE</sequence>
<protein>
    <recommendedName>
        <fullName evidence="4">BHLH domain-containing protein</fullName>
    </recommendedName>
</protein>
<feature type="compositionally biased region" description="Polar residues" evidence="1">
    <location>
        <begin position="260"/>
        <end position="277"/>
    </location>
</feature>
<dbReference type="GO" id="GO:0046983">
    <property type="term" value="F:protein dimerization activity"/>
    <property type="evidence" value="ECO:0007669"/>
    <property type="project" value="InterPro"/>
</dbReference>
<dbReference type="Proteomes" id="UP001381693">
    <property type="component" value="Unassembled WGS sequence"/>
</dbReference>
<dbReference type="Gene3D" id="4.10.280.10">
    <property type="entry name" value="Helix-loop-helix DNA-binding domain"/>
    <property type="match status" value="1"/>
</dbReference>
<feature type="region of interest" description="Disordered" evidence="1">
    <location>
        <begin position="214"/>
        <end position="243"/>
    </location>
</feature>
<feature type="compositionally biased region" description="Low complexity" evidence="1">
    <location>
        <begin position="278"/>
        <end position="321"/>
    </location>
</feature>
<comment type="caution">
    <text evidence="2">The sequence shown here is derived from an EMBL/GenBank/DDBJ whole genome shotgun (WGS) entry which is preliminary data.</text>
</comment>
<evidence type="ECO:0000313" key="3">
    <source>
        <dbReference type="Proteomes" id="UP001381693"/>
    </source>
</evidence>